<proteinExistence type="predicted"/>
<dbReference type="PROSITE" id="PS00194">
    <property type="entry name" value="THIOREDOXIN_1"/>
    <property type="match status" value="1"/>
</dbReference>
<dbReference type="Pfam" id="PF00578">
    <property type="entry name" value="AhpC-TSA"/>
    <property type="match status" value="1"/>
</dbReference>
<evidence type="ECO:0000256" key="1">
    <source>
        <dbReference type="ARBA" id="ARBA00023284"/>
    </source>
</evidence>
<evidence type="ECO:0000313" key="3">
    <source>
        <dbReference type="EMBL" id="RIV85266.1"/>
    </source>
</evidence>
<feature type="domain" description="Thioredoxin" evidence="2">
    <location>
        <begin position="65"/>
        <end position="208"/>
    </location>
</feature>
<sequence length="212" mass="22242">MALEELSLVKLRKSPELLVVCVALGLTVLLAGCDTGAEPDTQAASTPAGSSGAQDATLTGTLDRSLAGDEVPEVTVRQPDGTELALNEMDGQPFLLNLWATWCAPCVVEMPLLDDMAGDLGGKVRVVTVSEDLRGADAVKPFFADHKFAALEPWMDPDNALAFAYGGGAVLPLTILYDGAGKEVWRVIGAYDWSSAEAHEAVLEAAGTSRPD</sequence>
<name>A0A3A1P7A5_9SPHN</name>
<dbReference type="InterPro" id="IPR036249">
    <property type="entry name" value="Thioredoxin-like_sf"/>
</dbReference>
<dbReference type="EMBL" id="QXFM01000100">
    <property type="protein sequence ID" value="RIV85266.1"/>
    <property type="molecule type" value="Genomic_DNA"/>
</dbReference>
<dbReference type="GO" id="GO:0016209">
    <property type="term" value="F:antioxidant activity"/>
    <property type="evidence" value="ECO:0007669"/>
    <property type="project" value="InterPro"/>
</dbReference>
<reference evidence="3 4" key="1">
    <citation type="submission" date="2018-08" db="EMBL/GenBank/DDBJ databases">
        <title>Erythrobacter zhengii sp.nov., a bacterium isolated from deep-sea sediment.</title>
        <authorList>
            <person name="Fang C."/>
            <person name="Wu Y.-H."/>
            <person name="Sun C."/>
            <person name="Wang H."/>
            <person name="Cheng H."/>
            <person name="Meng F.-X."/>
            <person name="Wang C.-S."/>
            <person name="Xu X.-W."/>
        </authorList>
    </citation>
    <scope>NUCLEOTIDE SEQUENCE [LARGE SCALE GENOMIC DNA]</scope>
    <source>
        <strain evidence="3 4">CCTCC AB 2015396</strain>
    </source>
</reference>
<comment type="caution">
    <text evidence="3">The sequence shown here is derived from an EMBL/GenBank/DDBJ whole genome shotgun (WGS) entry which is preliminary data.</text>
</comment>
<evidence type="ECO:0000313" key="4">
    <source>
        <dbReference type="Proteomes" id="UP000265366"/>
    </source>
</evidence>
<evidence type="ECO:0000259" key="2">
    <source>
        <dbReference type="PROSITE" id="PS51352"/>
    </source>
</evidence>
<dbReference type="OrthoDB" id="9799347at2"/>
<dbReference type="SUPFAM" id="SSF52833">
    <property type="entry name" value="Thioredoxin-like"/>
    <property type="match status" value="1"/>
</dbReference>
<dbReference type="GO" id="GO:0015036">
    <property type="term" value="F:disulfide oxidoreductase activity"/>
    <property type="evidence" value="ECO:0007669"/>
    <property type="project" value="UniProtKB-ARBA"/>
</dbReference>
<dbReference type="PANTHER" id="PTHR42852:SF13">
    <property type="entry name" value="PROTEIN DIPZ"/>
    <property type="match status" value="1"/>
</dbReference>
<protein>
    <submittedName>
        <fullName evidence="3">TlpA family protein disulfide reductase</fullName>
    </submittedName>
</protein>
<dbReference type="InterPro" id="IPR050553">
    <property type="entry name" value="Thioredoxin_ResA/DsbE_sf"/>
</dbReference>
<keyword evidence="4" id="KW-1185">Reference proteome</keyword>
<keyword evidence="1" id="KW-0676">Redox-active center</keyword>
<dbReference type="PANTHER" id="PTHR42852">
    <property type="entry name" value="THIOL:DISULFIDE INTERCHANGE PROTEIN DSBE"/>
    <property type="match status" value="1"/>
</dbReference>
<dbReference type="CDD" id="cd02966">
    <property type="entry name" value="TlpA_like_family"/>
    <property type="match status" value="1"/>
</dbReference>
<dbReference type="Gene3D" id="3.40.30.10">
    <property type="entry name" value="Glutaredoxin"/>
    <property type="match status" value="1"/>
</dbReference>
<dbReference type="AlphaFoldDB" id="A0A3A1P7A5"/>
<gene>
    <name evidence="3" type="ORF">D2V17_11025</name>
</gene>
<dbReference type="PROSITE" id="PS51352">
    <property type="entry name" value="THIOREDOXIN_2"/>
    <property type="match status" value="1"/>
</dbReference>
<dbReference type="InterPro" id="IPR013766">
    <property type="entry name" value="Thioredoxin_domain"/>
</dbReference>
<dbReference type="InterPro" id="IPR017937">
    <property type="entry name" value="Thioredoxin_CS"/>
</dbReference>
<dbReference type="Proteomes" id="UP000265366">
    <property type="component" value="Unassembled WGS sequence"/>
</dbReference>
<organism evidence="3 4">
    <name type="scientific">Aurantiacibacter xanthus</name>
    <dbReference type="NCBI Taxonomy" id="1784712"/>
    <lineage>
        <taxon>Bacteria</taxon>
        <taxon>Pseudomonadati</taxon>
        <taxon>Pseudomonadota</taxon>
        <taxon>Alphaproteobacteria</taxon>
        <taxon>Sphingomonadales</taxon>
        <taxon>Erythrobacteraceae</taxon>
        <taxon>Aurantiacibacter</taxon>
    </lineage>
</organism>
<accession>A0A3A1P7A5</accession>
<dbReference type="InterPro" id="IPR000866">
    <property type="entry name" value="AhpC/TSA"/>
</dbReference>